<dbReference type="InterPro" id="IPR014036">
    <property type="entry name" value="DeoR-like_C"/>
</dbReference>
<dbReference type="InParanoid" id="A0A5R8QBG0"/>
<sequence>MIPYKRRKMILDLLKEQEYIYLDDIVERSGVSEPTIRRDLKYLEDAGEIERLHGGAARLVDTRREVPLIQRTMIHAEEKQAIGRKAASLVSDNDRIFIDAGTTTHMMVSYLSSVHNLQVFTNGITQMQELLAHNIPCFFVGGEIKSSTQAAIGPMTIKTIDGFLFDKCFIGANGASHSFGFTNADPDESIVKEHAITHSKLAYVLVDNSKFDAVSFCKFADFNQASVVTDAITDDVYEQFDNIIICN</sequence>
<dbReference type="InterPro" id="IPR036390">
    <property type="entry name" value="WH_DNA-bd_sf"/>
</dbReference>
<dbReference type="PANTHER" id="PTHR30363:SF56">
    <property type="entry name" value="TRANSCRIPTIONAL REGULATOR, DEOR FAMILY"/>
    <property type="match status" value="1"/>
</dbReference>
<evidence type="ECO:0000256" key="1">
    <source>
        <dbReference type="ARBA" id="ARBA00023015"/>
    </source>
</evidence>
<proteinExistence type="predicted"/>
<evidence type="ECO:0000313" key="5">
    <source>
        <dbReference type="EMBL" id="TLG72931.1"/>
    </source>
</evidence>
<evidence type="ECO:0000256" key="2">
    <source>
        <dbReference type="ARBA" id="ARBA00023125"/>
    </source>
</evidence>
<dbReference type="GO" id="GO:0003677">
    <property type="term" value="F:DNA binding"/>
    <property type="evidence" value="ECO:0007669"/>
    <property type="project" value="UniProtKB-KW"/>
</dbReference>
<gene>
    <name evidence="5" type="ORF">FEZ08_07745</name>
</gene>
<dbReference type="Gene3D" id="1.10.10.10">
    <property type="entry name" value="Winged helix-like DNA-binding domain superfamily/Winged helix DNA-binding domain"/>
    <property type="match status" value="1"/>
</dbReference>
<dbReference type="EMBL" id="VBWP01000006">
    <property type="protein sequence ID" value="TLG72931.1"/>
    <property type="molecule type" value="Genomic_DNA"/>
</dbReference>
<dbReference type="SMART" id="SM00420">
    <property type="entry name" value="HTH_DEOR"/>
    <property type="match status" value="1"/>
</dbReference>
<accession>A0A5R8QBG0</accession>
<dbReference type="AlphaFoldDB" id="A0A5R8QBG0"/>
<dbReference type="OrthoDB" id="9797223at2"/>
<feature type="domain" description="HTH deoR-type" evidence="4">
    <location>
        <begin position="3"/>
        <end position="58"/>
    </location>
</feature>
<dbReference type="Proteomes" id="UP000306912">
    <property type="component" value="Unassembled WGS sequence"/>
</dbReference>
<reference evidence="5 6" key="1">
    <citation type="submission" date="2019-05" db="EMBL/GenBank/DDBJ databases">
        <title>Culicoidintestinum kansasii gen. nov., sp. nov. from the gastrointestinal tract of the biting midge, Culicoides sonorensis.</title>
        <authorList>
            <person name="Neupane S."/>
            <person name="Ghosh A."/>
            <person name="Gunther S."/>
            <person name="Martin K."/>
            <person name="Zurek L."/>
        </authorList>
    </citation>
    <scope>NUCLEOTIDE SEQUENCE [LARGE SCALE GENOMIC DNA]</scope>
    <source>
        <strain evidence="5 6">CS-1</strain>
    </source>
</reference>
<dbReference type="InterPro" id="IPR037171">
    <property type="entry name" value="NagB/RpiA_transferase-like"/>
</dbReference>
<dbReference type="Pfam" id="PF08220">
    <property type="entry name" value="HTH_DeoR"/>
    <property type="match status" value="1"/>
</dbReference>
<dbReference type="GO" id="GO:0003700">
    <property type="term" value="F:DNA-binding transcription factor activity"/>
    <property type="evidence" value="ECO:0007669"/>
    <property type="project" value="InterPro"/>
</dbReference>
<keyword evidence="1" id="KW-0805">Transcription regulation</keyword>
<dbReference type="SUPFAM" id="SSF46785">
    <property type="entry name" value="Winged helix' DNA-binding domain"/>
    <property type="match status" value="1"/>
</dbReference>
<dbReference type="CDD" id="cd00090">
    <property type="entry name" value="HTH_ARSR"/>
    <property type="match status" value="1"/>
</dbReference>
<dbReference type="RefSeq" id="WP_138191157.1">
    <property type="nucleotide sequence ID" value="NZ_VBWP01000006.1"/>
</dbReference>
<dbReference type="InterPro" id="IPR050313">
    <property type="entry name" value="Carb_Metab_HTH_regulators"/>
</dbReference>
<evidence type="ECO:0000256" key="3">
    <source>
        <dbReference type="ARBA" id="ARBA00023163"/>
    </source>
</evidence>
<dbReference type="FunCoup" id="A0A5R8QBG0">
    <property type="interactions" value="2"/>
</dbReference>
<dbReference type="PROSITE" id="PS00894">
    <property type="entry name" value="HTH_DEOR_1"/>
    <property type="match status" value="1"/>
</dbReference>
<organism evidence="5 6">
    <name type="scientific">Culicoidibacter larvae</name>
    <dbReference type="NCBI Taxonomy" id="2579976"/>
    <lineage>
        <taxon>Bacteria</taxon>
        <taxon>Bacillati</taxon>
        <taxon>Bacillota</taxon>
        <taxon>Culicoidibacteria</taxon>
        <taxon>Culicoidibacterales</taxon>
        <taxon>Culicoidibacteraceae</taxon>
        <taxon>Culicoidibacter</taxon>
    </lineage>
</organism>
<evidence type="ECO:0000259" key="4">
    <source>
        <dbReference type="PROSITE" id="PS51000"/>
    </source>
</evidence>
<name>A0A5R8QBG0_9FIRM</name>
<dbReference type="Gene3D" id="3.40.50.1360">
    <property type="match status" value="1"/>
</dbReference>
<evidence type="ECO:0000313" key="6">
    <source>
        <dbReference type="Proteomes" id="UP000306912"/>
    </source>
</evidence>
<dbReference type="InterPro" id="IPR018356">
    <property type="entry name" value="Tscrpt_reg_HTH_DeoR_CS"/>
</dbReference>
<dbReference type="PROSITE" id="PS51000">
    <property type="entry name" value="HTH_DEOR_2"/>
    <property type="match status" value="1"/>
</dbReference>
<dbReference type="SUPFAM" id="SSF100950">
    <property type="entry name" value="NagB/RpiA/CoA transferase-like"/>
    <property type="match status" value="1"/>
</dbReference>
<dbReference type="PRINTS" id="PR00037">
    <property type="entry name" value="HTHLACR"/>
</dbReference>
<dbReference type="Pfam" id="PF00455">
    <property type="entry name" value="DeoRC"/>
    <property type="match status" value="1"/>
</dbReference>
<dbReference type="InterPro" id="IPR036388">
    <property type="entry name" value="WH-like_DNA-bd_sf"/>
</dbReference>
<comment type="caution">
    <text evidence="5">The sequence shown here is derived from an EMBL/GenBank/DDBJ whole genome shotgun (WGS) entry which is preliminary data.</text>
</comment>
<dbReference type="InterPro" id="IPR011991">
    <property type="entry name" value="ArsR-like_HTH"/>
</dbReference>
<dbReference type="PANTHER" id="PTHR30363">
    <property type="entry name" value="HTH-TYPE TRANSCRIPTIONAL REGULATOR SRLR-RELATED"/>
    <property type="match status" value="1"/>
</dbReference>
<dbReference type="SMART" id="SM01134">
    <property type="entry name" value="DeoRC"/>
    <property type="match status" value="1"/>
</dbReference>
<keyword evidence="2" id="KW-0238">DNA-binding</keyword>
<keyword evidence="3" id="KW-0804">Transcription</keyword>
<dbReference type="InterPro" id="IPR001034">
    <property type="entry name" value="DeoR_HTH"/>
</dbReference>
<keyword evidence="6" id="KW-1185">Reference proteome</keyword>
<protein>
    <submittedName>
        <fullName evidence="5">DeoR/GlpR transcriptional regulator</fullName>
    </submittedName>
</protein>